<accession>A0ABQ9YKL5</accession>
<comment type="caution">
    <text evidence="2">The sequence shown here is derived from an EMBL/GenBank/DDBJ whole genome shotgun (WGS) entry which is preliminary data.</text>
</comment>
<keyword evidence="3" id="KW-1185">Reference proteome</keyword>
<sequence length="283" mass="34576">MTILQQQKDRDVVLKEQIRELDEHNQKLETFLNDYRKFILESHRTFKEEIQRLDSSFNSHIEEIDDVMTDLGYKISQAERAIKQFSEESARILELHQLDIDRESSHNKNLRAKRHHLLGELHSLENHSSEEFHRQSLLRLQPFEERAEELQDRLTMIQQQIKYEREELLDTLQDRLNEKQDAKARYERTDRARNEDIRERTREVEELREELKSLEARQAERKRREKKEKEREQAKADEIERQLAKYALYGKAKDRKIREIEKQLERKKEMHQKQLLRKKGQKK</sequence>
<evidence type="ECO:0000313" key="3">
    <source>
        <dbReference type="Proteomes" id="UP001281761"/>
    </source>
</evidence>
<gene>
    <name evidence="2" type="ORF">BLNAU_736</name>
</gene>
<evidence type="ECO:0008006" key="4">
    <source>
        <dbReference type="Google" id="ProtNLM"/>
    </source>
</evidence>
<organism evidence="2 3">
    <name type="scientific">Blattamonas nauphoetae</name>
    <dbReference type="NCBI Taxonomy" id="2049346"/>
    <lineage>
        <taxon>Eukaryota</taxon>
        <taxon>Metamonada</taxon>
        <taxon>Preaxostyla</taxon>
        <taxon>Oxymonadida</taxon>
        <taxon>Blattamonas</taxon>
    </lineage>
</organism>
<protein>
    <recommendedName>
        <fullName evidence="4">Dynein regulatory complex protein 10</fullName>
    </recommendedName>
</protein>
<proteinExistence type="predicted"/>
<feature type="compositionally biased region" description="Basic and acidic residues" evidence="1">
    <location>
        <begin position="227"/>
        <end position="237"/>
    </location>
</feature>
<dbReference type="EMBL" id="JARBJD010000003">
    <property type="protein sequence ID" value="KAK2964205.1"/>
    <property type="molecule type" value="Genomic_DNA"/>
</dbReference>
<name>A0ABQ9YKL5_9EUKA</name>
<dbReference type="Proteomes" id="UP001281761">
    <property type="component" value="Unassembled WGS sequence"/>
</dbReference>
<reference evidence="2 3" key="1">
    <citation type="journal article" date="2022" name="bioRxiv">
        <title>Genomics of Preaxostyla Flagellates Illuminates Evolutionary Transitions and the Path Towards Mitochondrial Loss.</title>
        <authorList>
            <person name="Novak L.V.F."/>
            <person name="Treitli S.C."/>
            <person name="Pyrih J."/>
            <person name="Halakuc P."/>
            <person name="Pipaliya S.V."/>
            <person name="Vacek V."/>
            <person name="Brzon O."/>
            <person name="Soukal P."/>
            <person name="Eme L."/>
            <person name="Dacks J.B."/>
            <person name="Karnkowska A."/>
            <person name="Elias M."/>
            <person name="Hampl V."/>
        </authorList>
    </citation>
    <scope>NUCLEOTIDE SEQUENCE [LARGE SCALE GENOMIC DNA]</scope>
    <source>
        <strain evidence="2">NAU3</strain>
        <tissue evidence="2">Gut</tissue>
    </source>
</reference>
<evidence type="ECO:0000256" key="1">
    <source>
        <dbReference type="SAM" id="MobiDB-lite"/>
    </source>
</evidence>
<feature type="region of interest" description="Disordered" evidence="1">
    <location>
        <begin position="217"/>
        <end position="237"/>
    </location>
</feature>
<evidence type="ECO:0000313" key="2">
    <source>
        <dbReference type="EMBL" id="KAK2964205.1"/>
    </source>
</evidence>